<protein>
    <recommendedName>
        <fullName evidence="4">N-acetyltransferase domain-containing protein</fullName>
    </recommendedName>
</protein>
<dbReference type="SUPFAM" id="SSF55729">
    <property type="entry name" value="Acyl-CoA N-acyltransferases (Nat)"/>
    <property type="match status" value="1"/>
</dbReference>
<dbReference type="Gene3D" id="3.40.630.30">
    <property type="match status" value="1"/>
</dbReference>
<gene>
    <name evidence="2" type="ORF">EXIGLDRAFT_737134</name>
</gene>
<evidence type="ECO:0008006" key="4">
    <source>
        <dbReference type="Google" id="ProtNLM"/>
    </source>
</evidence>
<reference evidence="2 3" key="1">
    <citation type="journal article" date="2016" name="Mol. Biol. Evol.">
        <title>Comparative Genomics of Early-Diverging Mushroom-Forming Fungi Provides Insights into the Origins of Lignocellulose Decay Capabilities.</title>
        <authorList>
            <person name="Nagy L.G."/>
            <person name="Riley R."/>
            <person name="Tritt A."/>
            <person name="Adam C."/>
            <person name="Daum C."/>
            <person name="Floudas D."/>
            <person name="Sun H."/>
            <person name="Yadav J.S."/>
            <person name="Pangilinan J."/>
            <person name="Larsson K.H."/>
            <person name="Matsuura K."/>
            <person name="Barry K."/>
            <person name="Labutti K."/>
            <person name="Kuo R."/>
            <person name="Ohm R.A."/>
            <person name="Bhattacharya S.S."/>
            <person name="Shirouzu T."/>
            <person name="Yoshinaga Y."/>
            <person name="Martin F.M."/>
            <person name="Grigoriev I.V."/>
            <person name="Hibbett D.S."/>
        </authorList>
    </citation>
    <scope>NUCLEOTIDE SEQUENCE [LARGE SCALE GENOMIC DNA]</scope>
    <source>
        <strain evidence="2 3">HHB12029</strain>
    </source>
</reference>
<accession>A0A166N108</accession>
<organism evidence="2 3">
    <name type="scientific">Exidia glandulosa HHB12029</name>
    <dbReference type="NCBI Taxonomy" id="1314781"/>
    <lineage>
        <taxon>Eukaryota</taxon>
        <taxon>Fungi</taxon>
        <taxon>Dikarya</taxon>
        <taxon>Basidiomycota</taxon>
        <taxon>Agaricomycotina</taxon>
        <taxon>Agaricomycetes</taxon>
        <taxon>Auriculariales</taxon>
        <taxon>Exidiaceae</taxon>
        <taxon>Exidia</taxon>
    </lineage>
</organism>
<dbReference type="AlphaFoldDB" id="A0A166N108"/>
<sequence length="233" mass="25640">MSPAPLPVETPIVAGLSTTLYALSADELAKSPLLEPLFRLINVAFISTHGPPFFPATAVRFASSDYLVAELAKDGTVYVLVQTLPGGEVRVVGSLSDKPYEEPTVEEKSTGKATPADFHPLLEGDAEHEYRRALRLLATDPTLHRQGVGSFLMTFLEDHLIRRAKALRQETERTLTHFHWVLTTVGEINGRFYMGRGWRMIQEKSVPAGYLDLGVPITIATMDKLVVLDPSDA</sequence>
<evidence type="ECO:0000313" key="2">
    <source>
        <dbReference type="EMBL" id="KZV78633.1"/>
    </source>
</evidence>
<keyword evidence="3" id="KW-1185">Reference proteome</keyword>
<evidence type="ECO:0000256" key="1">
    <source>
        <dbReference type="SAM" id="MobiDB-lite"/>
    </source>
</evidence>
<dbReference type="OrthoDB" id="3794209at2759"/>
<dbReference type="Proteomes" id="UP000077266">
    <property type="component" value="Unassembled WGS sequence"/>
</dbReference>
<dbReference type="EMBL" id="KV426813">
    <property type="protein sequence ID" value="KZV78633.1"/>
    <property type="molecule type" value="Genomic_DNA"/>
</dbReference>
<name>A0A166N108_EXIGL</name>
<proteinExistence type="predicted"/>
<feature type="region of interest" description="Disordered" evidence="1">
    <location>
        <begin position="98"/>
        <end position="117"/>
    </location>
</feature>
<dbReference type="InParanoid" id="A0A166N108"/>
<evidence type="ECO:0000313" key="3">
    <source>
        <dbReference type="Proteomes" id="UP000077266"/>
    </source>
</evidence>
<feature type="compositionally biased region" description="Basic and acidic residues" evidence="1">
    <location>
        <begin position="98"/>
        <end position="110"/>
    </location>
</feature>
<dbReference type="InterPro" id="IPR016181">
    <property type="entry name" value="Acyl_CoA_acyltransferase"/>
</dbReference>